<dbReference type="PANTHER" id="PTHR34580">
    <property type="match status" value="1"/>
</dbReference>
<proteinExistence type="predicted"/>
<evidence type="ECO:0000259" key="2">
    <source>
        <dbReference type="Pfam" id="PF25583"/>
    </source>
</evidence>
<keyword evidence="4" id="KW-1185">Reference proteome</keyword>
<accession>A0AAE3ECV1</accession>
<dbReference type="EMBL" id="JAJEQR010000109">
    <property type="protein sequence ID" value="MCC2232832.1"/>
    <property type="molecule type" value="Genomic_DNA"/>
</dbReference>
<dbReference type="AlphaFoldDB" id="A0AAE3ECV1"/>
<name>A0AAE3ECV1_9FIRM</name>
<evidence type="ECO:0000259" key="1">
    <source>
        <dbReference type="Pfam" id="PF13280"/>
    </source>
</evidence>
<evidence type="ECO:0000313" key="3">
    <source>
        <dbReference type="EMBL" id="MCC2232832.1"/>
    </source>
</evidence>
<reference evidence="3" key="1">
    <citation type="submission" date="2021-10" db="EMBL/GenBank/DDBJ databases">
        <title>Anaerobic single-cell dispensing facilitates the cultivation of human gut bacteria.</title>
        <authorList>
            <person name="Afrizal A."/>
        </authorList>
    </citation>
    <scope>NUCLEOTIDE SEQUENCE</scope>
    <source>
        <strain evidence="3">CLA-AA-H215</strain>
    </source>
</reference>
<dbReference type="InterPro" id="IPR051534">
    <property type="entry name" value="CBASS_pafABC_assoc_protein"/>
</dbReference>
<gene>
    <name evidence="3" type="ORF">LKD81_17940</name>
</gene>
<comment type="caution">
    <text evidence="3">The sequence shown here is derived from an EMBL/GenBank/DDBJ whole genome shotgun (WGS) entry which is preliminary data.</text>
</comment>
<dbReference type="InterPro" id="IPR057727">
    <property type="entry name" value="WCX_dom"/>
</dbReference>
<dbReference type="Proteomes" id="UP001198182">
    <property type="component" value="Unassembled WGS sequence"/>
</dbReference>
<dbReference type="RefSeq" id="WP_308455205.1">
    <property type="nucleotide sequence ID" value="NZ_JAJEQR010000109.1"/>
</dbReference>
<feature type="domain" description="WYL" evidence="1">
    <location>
        <begin position="146"/>
        <end position="217"/>
    </location>
</feature>
<dbReference type="Pfam" id="PF13280">
    <property type="entry name" value="WYL"/>
    <property type="match status" value="1"/>
</dbReference>
<organism evidence="3 4">
    <name type="scientific">Hominifimenecus microfluidus</name>
    <dbReference type="NCBI Taxonomy" id="2885348"/>
    <lineage>
        <taxon>Bacteria</taxon>
        <taxon>Bacillati</taxon>
        <taxon>Bacillota</taxon>
        <taxon>Clostridia</taxon>
        <taxon>Lachnospirales</taxon>
        <taxon>Lachnospiraceae</taxon>
        <taxon>Hominifimenecus</taxon>
    </lineage>
</organism>
<dbReference type="PANTHER" id="PTHR34580:SF1">
    <property type="entry name" value="PROTEIN PAFC"/>
    <property type="match status" value="1"/>
</dbReference>
<sequence length="333" mass="38643">MQENHQKIKLLKLMELLKQETDELHPFSTSEICSRLGAMGISCERRTLAKDIALLNEQGFEVMWCKVGKEKGYYIEDRSFSVPELKILIDAVQAANFITEKKSVELIDKISALGGSHRADILKNNLVCFNTCKHSNEMIYYSVGYLEEAIQQQNKVLFRYFDLDENGEKVYRRDGHRYVVEPVALVFYEDNYYVVVYSAKHDSTANYRVDRMDSVEILCESVSQKALALRNEVAGYTERAFKMYGGQPVDIVIEFDDKLIGVVYDKFGENTKMIRTHEHRCVATVKVQISPTFWGWMFQFGKQMRILSPANLIEEWKNKIRELIGDTFEEETK</sequence>
<protein>
    <submittedName>
        <fullName evidence="3">WYL domain-containing protein</fullName>
    </submittedName>
</protein>
<dbReference type="PROSITE" id="PS52050">
    <property type="entry name" value="WYL"/>
    <property type="match status" value="1"/>
</dbReference>
<dbReference type="Pfam" id="PF25583">
    <property type="entry name" value="WCX"/>
    <property type="match status" value="1"/>
</dbReference>
<evidence type="ECO:0000313" key="4">
    <source>
        <dbReference type="Proteomes" id="UP001198182"/>
    </source>
</evidence>
<feature type="domain" description="WCX" evidence="2">
    <location>
        <begin position="248"/>
        <end position="323"/>
    </location>
</feature>
<dbReference type="InterPro" id="IPR026881">
    <property type="entry name" value="WYL_dom"/>
</dbReference>